<dbReference type="InterPro" id="IPR041678">
    <property type="entry name" value="TetR_C_16"/>
</dbReference>
<protein>
    <submittedName>
        <fullName evidence="4">TetR family transcriptional regulator</fullName>
    </submittedName>
</protein>
<gene>
    <name evidence="4" type="ORF">ACFQH9_08895</name>
</gene>
<dbReference type="Proteomes" id="UP001596119">
    <property type="component" value="Unassembled WGS sequence"/>
</dbReference>
<dbReference type="SUPFAM" id="SSF48498">
    <property type="entry name" value="Tetracyclin repressor-like, C-terminal domain"/>
    <property type="match status" value="1"/>
</dbReference>
<dbReference type="EMBL" id="JBHSQK010000017">
    <property type="protein sequence ID" value="MFC5948387.1"/>
    <property type="molecule type" value="Genomic_DNA"/>
</dbReference>
<dbReference type="PROSITE" id="PS50977">
    <property type="entry name" value="HTH_TETR_2"/>
    <property type="match status" value="1"/>
</dbReference>
<evidence type="ECO:0000313" key="4">
    <source>
        <dbReference type="EMBL" id="MFC5948387.1"/>
    </source>
</evidence>
<dbReference type="PANTHER" id="PTHR30055">
    <property type="entry name" value="HTH-TYPE TRANSCRIPTIONAL REGULATOR RUTR"/>
    <property type="match status" value="1"/>
</dbReference>
<dbReference type="InterPro" id="IPR036271">
    <property type="entry name" value="Tet_transcr_reg_TetR-rel_C_sf"/>
</dbReference>
<dbReference type="Pfam" id="PF17920">
    <property type="entry name" value="TetR_C_16"/>
    <property type="match status" value="1"/>
</dbReference>
<sequence>MAFTQRSERTRTAILEAARRLLAERGYEATTIRAVAAEAGIDPSMVMRYYGSKEGLFGAAVDVDLRLGQAATDCPPERLGEALARHLVARWEGPLSDEFIRLLLRSANTHAVAAAHIRTIFESQVLQMVRDALGDHPDAPRRAGMISTQVLGTALCRYILQLSPVVAMDGETLAATMAPVLQHYLTGDLSAPVGR</sequence>
<name>A0ABW1I3X8_9PSEU</name>
<evidence type="ECO:0000313" key="5">
    <source>
        <dbReference type="Proteomes" id="UP001596119"/>
    </source>
</evidence>
<evidence type="ECO:0000256" key="2">
    <source>
        <dbReference type="PROSITE-ProRule" id="PRU00335"/>
    </source>
</evidence>
<dbReference type="Gene3D" id="1.10.357.10">
    <property type="entry name" value="Tetracycline Repressor, domain 2"/>
    <property type="match status" value="1"/>
</dbReference>
<dbReference type="PRINTS" id="PR00455">
    <property type="entry name" value="HTHTETR"/>
</dbReference>
<evidence type="ECO:0000259" key="3">
    <source>
        <dbReference type="PROSITE" id="PS50977"/>
    </source>
</evidence>
<feature type="domain" description="HTH tetR-type" evidence="3">
    <location>
        <begin position="8"/>
        <end position="68"/>
    </location>
</feature>
<dbReference type="SUPFAM" id="SSF46689">
    <property type="entry name" value="Homeodomain-like"/>
    <property type="match status" value="1"/>
</dbReference>
<proteinExistence type="predicted"/>
<organism evidence="4 5">
    <name type="scientific">Pseudonocardia lutea</name>
    <dbReference type="NCBI Taxonomy" id="2172015"/>
    <lineage>
        <taxon>Bacteria</taxon>
        <taxon>Bacillati</taxon>
        <taxon>Actinomycetota</taxon>
        <taxon>Actinomycetes</taxon>
        <taxon>Pseudonocardiales</taxon>
        <taxon>Pseudonocardiaceae</taxon>
        <taxon>Pseudonocardia</taxon>
    </lineage>
</organism>
<evidence type="ECO:0000256" key="1">
    <source>
        <dbReference type="ARBA" id="ARBA00023125"/>
    </source>
</evidence>
<dbReference type="InterPro" id="IPR009057">
    <property type="entry name" value="Homeodomain-like_sf"/>
</dbReference>
<feature type="DNA-binding region" description="H-T-H motif" evidence="2">
    <location>
        <begin position="31"/>
        <end position="50"/>
    </location>
</feature>
<dbReference type="PANTHER" id="PTHR30055:SF235">
    <property type="entry name" value="TRANSCRIPTIONAL REGULATORY PROTEIN"/>
    <property type="match status" value="1"/>
</dbReference>
<dbReference type="Gene3D" id="1.10.10.60">
    <property type="entry name" value="Homeodomain-like"/>
    <property type="match status" value="1"/>
</dbReference>
<keyword evidence="1 2" id="KW-0238">DNA-binding</keyword>
<accession>A0ABW1I3X8</accession>
<dbReference type="RefSeq" id="WP_379565442.1">
    <property type="nucleotide sequence ID" value="NZ_JBHSQK010000017.1"/>
</dbReference>
<reference evidence="5" key="1">
    <citation type="journal article" date="2019" name="Int. J. Syst. Evol. Microbiol.">
        <title>The Global Catalogue of Microorganisms (GCM) 10K type strain sequencing project: providing services to taxonomists for standard genome sequencing and annotation.</title>
        <authorList>
            <consortium name="The Broad Institute Genomics Platform"/>
            <consortium name="The Broad Institute Genome Sequencing Center for Infectious Disease"/>
            <person name="Wu L."/>
            <person name="Ma J."/>
        </authorList>
    </citation>
    <scope>NUCLEOTIDE SEQUENCE [LARGE SCALE GENOMIC DNA]</scope>
    <source>
        <strain evidence="5">CGMCC 4.7397</strain>
    </source>
</reference>
<dbReference type="InterPro" id="IPR050109">
    <property type="entry name" value="HTH-type_TetR-like_transc_reg"/>
</dbReference>
<keyword evidence="5" id="KW-1185">Reference proteome</keyword>
<comment type="caution">
    <text evidence="4">The sequence shown here is derived from an EMBL/GenBank/DDBJ whole genome shotgun (WGS) entry which is preliminary data.</text>
</comment>
<dbReference type="Pfam" id="PF00440">
    <property type="entry name" value="TetR_N"/>
    <property type="match status" value="1"/>
</dbReference>
<dbReference type="InterPro" id="IPR001647">
    <property type="entry name" value="HTH_TetR"/>
</dbReference>